<keyword evidence="8 11" id="KW-0067">ATP-binding</keyword>
<feature type="binding site" evidence="11">
    <location>
        <position position="140"/>
    </location>
    <ligand>
        <name>substrate</name>
    </ligand>
</feature>
<dbReference type="InterPro" id="IPR031322">
    <property type="entry name" value="Shikimate/glucono_kinase"/>
</dbReference>
<feature type="binding site" evidence="11">
    <location>
        <position position="79"/>
    </location>
    <ligand>
        <name>substrate</name>
    </ligand>
</feature>
<evidence type="ECO:0000256" key="4">
    <source>
        <dbReference type="ARBA" id="ARBA00022605"/>
    </source>
</evidence>
<dbReference type="PANTHER" id="PTHR21087:SF16">
    <property type="entry name" value="SHIKIMATE KINASE 1, CHLOROPLASTIC"/>
    <property type="match status" value="1"/>
</dbReference>
<accession>A0A7C4RTW9</accession>
<gene>
    <name evidence="11" type="primary">aroK</name>
    <name evidence="12" type="ORF">ENS29_14675</name>
</gene>
<dbReference type="AlphaFoldDB" id="A0A7C4RTW9"/>
<dbReference type="HAMAP" id="MF_00109">
    <property type="entry name" value="Shikimate_kinase"/>
    <property type="match status" value="1"/>
</dbReference>
<dbReference type="GO" id="GO:0000287">
    <property type="term" value="F:magnesium ion binding"/>
    <property type="evidence" value="ECO:0007669"/>
    <property type="project" value="UniProtKB-UniRule"/>
</dbReference>
<evidence type="ECO:0000256" key="2">
    <source>
        <dbReference type="ARBA" id="ARBA00006997"/>
    </source>
</evidence>
<dbReference type="PANTHER" id="PTHR21087">
    <property type="entry name" value="SHIKIMATE KINASE"/>
    <property type="match status" value="1"/>
</dbReference>
<keyword evidence="5 11" id="KW-0808">Transferase</keyword>
<dbReference type="PROSITE" id="PS01128">
    <property type="entry name" value="SHIKIMATE_KINASE"/>
    <property type="match status" value="1"/>
</dbReference>
<sequence>MNLYLIGFRCSGKSTIARLLADRLGLAAVDTDSRIVERCGCSIADWVNVHGWEAFRRLEAEALQEIIGLKTHQVVATGGGIVLYEGNIEAMKRSGFVVWLRIRPETAASRMKADPNSPGLRPGLTGKDPIAEIHHLLQERTPLYEAASDRVIDCDEMPPETIALTILHWIQEIRLWPEILLAPSSGSPLGENPTDLPSAS</sequence>
<proteinExistence type="inferred from homology"/>
<dbReference type="GO" id="GO:0005829">
    <property type="term" value="C:cytosol"/>
    <property type="evidence" value="ECO:0007669"/>
    <property type="project" value="TreeGrafter"/>
</dbReference>
<dbReference type="Gene3D" id="3.40.50.300">
    <property type="entry name" value="P-loop containing nucleotide triphosphate hydrolases"/>
    <property type="match status" value="1"/>
</dbReference>
<evidence type="ECO:0000256" key="10">
    <source>
        <dbReference type="ARBA" id="ARBA00048567"/>
    </source>
</evidence>
<keyword evidence="6 11" id="KW-0547">Nucleotide-binding</keyword>
<keyword evidence="9 11" id="KW-0057">Aromatic amino acid biosynthesis</keyword>
<dbReference type="InterPro" id="IPR027417">
    <property type="entry name" value="P-loop_NTPase"/>
</dbReference>
<evidence type="ECO:0000256" key="7">
    <source>
        <dbReference type="ARBA" id="ARBA00022777"/>
    </source>
</evidence>
<keyword evidence="11" id="KW-0963">Cytoplasm</keyword>
<comment type="cofactor">
    <cofactor evidence="11">
        <name>Mg(2+)</name>
        <dbReference type="ChEBI" id="CHEBI:18420"/>
    </cofactor>
    <text evidence="11">Binds 1 Mg(2+) ion per subunit.</text>
</comment>
<feature type="binding site" evidence="11">
    <location>
        <position position="14"/>
    </location>
    <ligand>
        <name>Mg(2+)</name>
        <dbReference type="ChEBI" id="CHEBI:18420"/>
    </ligand>
</feature>
<keyword evidence="11" id="KW-0479">Metal-binding</keyword>
<organism evidence="12">
    <name type="scientific">Desulfatirhabdium butyrativorans</name>
    <dbReference type="NCBI Taxonomy" id="340467"/>
    <lineage>
        <taxon>Bacteria</taxon>
        <taxon>Pseudomonadati</taxon>
        <taxon>Thermodesulfobacteriota</taxon>
        <taxon>Desulfobacteria</taxon>
        <taxon>Desulfobacterales</taxon>
        <taxon>Desulfatirhabdiaceae</taxon>
        <taxon>Desulfatirhabdium</taxon>
    </lineage>
</organism>
<dbReference type="GO" id="GO:0008652">
    <property type="term" value="P:amino acid biosynthetic process"/>
    <property type="evidence" value="ECO:0007669"/>
    <property type="project" value="UniProtKB-KW"/>
</dbReference>
<feature type="binding site" evidence="11">
    <location>
        <position position="56"/>
    </location>
    <ligand>
        <name>substrate</name>
    </ligand>
</feature>
<feature type="binding site" evidence="11">
    <location>
        <begin position="10"/>
        <end position="15"/>
    </location>
    <ligand>
        <name>ATP</name>
        <dbReference type="ChEBI" id="CHEBI:30616"/>
    </ligand>
</feature>
<name>A0A7C4RTW9_9BACT</name>
<reference evidence="12" key="1">
    <citation type="journal article" date="2020" name="mSystems">
        <title>Genome- and Community-Level Interaction Insights into Carbon Utilization and Element Cycling Functions of Hydrothermarchaeota in Hydrothermal Sediment.</title>
        <authorList>
            <person name="Zhou Z."/>
            <person name="Liu Y."/>
            <person name="Xu W."/>
            <person name="Pan J."/>
            <person name="Luo Z.H."/>
            <person name="Li M."/>
        </authorList>
    </citation>
    <scope>NUCLEOTIDE SEQUENCE [LARGE SCALE GENOMIC DNA]</scope>
    <source>
        <strain evidence="12">SpSt-477</strain>
    </source>
</reference>
<evidence type="ECO:0000256" key="6">
    <source>
        <dbReference type="ARBA" id="ARBA00022741"/>
    </source>
</evidence>
<evidence type="ECO:0000256" key="3">
    <source>
        <dbReference type="ARBA" id="ARBA00012154"/>
    </source>
</evidence>
<dbReference type="GO" id="GO:0009073">
    <property type="term" value="P:aromatic amino acid family biosynthetic process"/>
    <property type="evidence" value="ECO:0007669"/>
    <property type="project" value="UniProtKB-KW"/>
</dbReference>
<comment type="function">
    <text evidence="11">Catalyzes the specific phosphorylation of the 3-hydroxyl group of shikimic acid using ATP as a cosubstrate.</text>
</comment>
<dbReference type="SUPFAM" id="SSF52540">
    <property type="entry name" value="P-loop containing nucleoside triphosphate hydrolases"/>
    <property type="match status" value="1"/>
</dbReference>
<comment type="subunit">
    <text evidence="11">Monomer.</text>
</comment>
<comment type="caution">
    <text evidence="11">Lacks conserved residue(s) required for the propagation of feature annotation.</text>
</comment>
<dbReference type="GO" id="GO:0009423">
    <property type="term" value="P:chorismate biosynthetic process"/>
    <property type="evidence" value="ECO:0007669"/>
    <property type="project" value="UniProtKB-UniRule"/>
</dbReference>
<dbReference type="InterPro" id="IPR023000">
    <property type="entry name" value="Shikimate_kinase_CS"/>
</dbReference>
<comment type="pathway">
    <text evidence="1 11">Metabolic intermediate biosynthesis; chorismate biosynthesis; chorismate from D-erythrose 4-phosphate and phosphoenolpyruvate: step 5/7.</text>
</comment>
<dbReference type="GO" id="GO:0004765">
    <property type="term" value="F:shikimate kinase activity"/>
    <property type="evidence" value="ECO:0007669"/>
    <property type="project" value="UniProtKB-UniRule"/>
</dbReference>
<dbReference type="PRINTS" id="PR01100">
    <property type="entry name" value="SHIKIMTKNASE"/>
</dbReference>
<feature type="binding site" evidence="11">
    <location>
        <position position="32"/>
    </location>
    <ligand>
        <name>substrate</name>
    </ligand>
</feature>
<dbReference type="EC" id="2.7.1.71" evidence="3 11"/>
<evidence type="ECO:0000256" key="11">
    <source>
        <dbReference type="HAMAP-Rule" id="MF_00109"/>
    </source>
</evidence>
<comment type="catalytic activity">
    <reaction evidence="10 11">
        <text>shikimate + ATP = 3-phosphoshikimate + ADP + H(+)</text>
        <dbReference type="Rhea" id="RHEA:13121"/>
        <dbReference type="ChEBI" id="CHEBI:15378"/>
        <dbReference type="ChEBI" id="CHEBI:30616"/>
        <dbReference type="ChEBI" id="CHEBI:36208"/>
        <dbReference type="ChEBI" id="CHEBI:145989"/>
        <dbReference type="ChEBI" id="CHEBI:456216"/>
        <dbReference type="EC" id="2.7.1.71"/>
    </reaction>
</comment>
<evidence type="ECO:0000313" key="12">
    <source>
        <dbReference type="EMBL" id="HGU34068.1"/>
    </source>
</evidence>
<comment type="caution">
    <text evidence="12">The sequence shown here is derived from an EMBL/GenBank/DDBJ whole genome shotgun (WGS) entry which is preliminary data.</text>
</comment>
<evidence type="ECO:0000256" key="1">
    <source>
        <dbReference type="ARBA" id="ARBA00004842"/>
    </source>
</evidence>
<dbReference type="GO" id="GO:0005524">
    <property type="term" value="F:ATP binding"/>
    <property type="evidence" value="ECO:0007669"/>
    <property type="project" value="UniProtKB-UniRule"/>
</dbReference>
<dbReference type="EMBL" id="DSUH01000334">
    <property type="protein sequence ID" value="HGU34068.1"/>
    <property type="molecule type" value="Genomic_DNA"/>
</dbReference>
<feature type="binding site" evidence="11">
    <location>
        <position position="121"/>
    </location>
    <ligand>
        <name>ATP</name>
        <dbReference type="ChEBI" id="CHEBI:30616"/>
    </ligand>
</feature>
<keyword evidence="11" id="KW-0460">Magnesium</keyword>
<dbReference type="UniPathway" id="UPA00053">
    <property type="reaction ID" value="UER00088"/>
</dbReference>
<evidence type="ECO:0000256" key="8">
    <source>
        <dbReference type="ARBA" id="ARBA00022840"/>
    </source>
</evidence>
<dbReference type="InterPro" id="IPR000623">
    <property type="entry name" value="Shikimate_kinase/TSH1"/>
</dbReference>
<comment type="subcellular location">
    <subcellularLocation>
        <location evidence="11">Cytoplasm</location>
    </subcellularLocation>
</comment>
<protein>
    <recommendedName>
        <fullName evidence="3 11">Shikimate kinase</fullName>
        <shortName evidence="11">SK</shortName>
        <ecNumber evidence="3 11">2.7.1.71</ecNumber>
    </recommendedName>
</protein>
<keyword evidence="7 11" id="KW-0418">Kinase</keyword>
<comment type="similarity">
    <text evidence="2 11">Belongs to the shikimate kinase family.</text>
</comment>
<dbReference type="CDD" id="cd00464">
    <property type="entry name" value="SK"/>
    <property type="match status" value="1"/>
</dbReference>
<evidence type="ECO:0000256" key="5">
    <source>
        <dbReference type="ARBA" id="ARBA00022679"/>
    </source>
</evidence>
<dbReference type="Pfam" id="PF01202">
    <property type="entry name" value="SKI"/>
    <property type="match status" value="1"/>
</dbReference>
<evidence type="ECO:0000256" key="9">
    <source>
        <dbReference type="ARBA" id="ARBA00023141"/>
    </source>
</evidence>
<keyword evidence="4 11" id="KW-0028">Amino-acid biosynthesis</keyword>